<dbReference type="RefSeq" id="WP_091646232.1">
    <property type="nucleotide sequence ID" value="NZ_FOEG01000013.1"/>
</dbReference>
<dbReference type="STRING" id="406100.SAMN04488052_11357"/>
<evidence type="ECO:0000256" key="2">
    <source>
        <dbReference type="ARBA" id="ARBA00004429"/>
    </source>
</evidence>
<reference evidence="17 18" key="1">
    <citation type="submission" date="2016-10" db="EMBL/GenBank/DDBJ databases">
        <authorList>
            <person name="de Groot N.N."/>
        </authorList>
    </citation>
    <scope>NUCLEOTIDE SEQUENCE [LARGE SCALE GENOMIC DNA]</scope>
    <source>
        <strain evidence="17 18">CGMCC 1.6291</strain>
    </source>
</reference>
<dbReference type="EMBL" id="FOEG01000013">
    <property type="protein sequence ID" value="SEP16139.1"/>
    <property type="molecule type" value="Genomic_DNA"/>
</dbReference>
<evidence type="ECO:0000256" key="8">
    <source>
        <dbReference type="ARBA" id="ARBA00022723"/>
    </source>
</evidence>
<dbReference type="InterPro" id="IPR003004">
    <property type="entry name" value="GspF/PilC"/>
</dbReference>
<dbReference type="InterPro" id="IPR011850">
    <property type="entry name" value="T2SS_GspF"/>
</dbReference>
<dbReference type="OrthoDB" id="9805682at2"/>
<evidence type="ECO:0000313" key="18">
    <source>
        <dbReference type="Proteomes" id="UP000199657"/>
    </source>
</evidence>
<evidence type="ECO:0000256" key="11">
    <source>
        <dbReference type="ARBA" id="ARBA00022989"/>
    </source>
</evidence>
<dbReference type="PRINTS" id="PR00812">
    <property type="entry name" value="BCTERIALGSPF"/>
</dbReference>
<dbReference type="GO" id="GO:0015627">
    <property type="term" value="C:type II protein secretion system complex"/>
    <property type="evidence" value="ECO:0007669"/>
    <property type="project" value="InterPro"/>
</dbReference>
<evidence type="ECO:0000256" key="3">
    <source>
        <dbReference type="ARBA" id="ARBA00005745"/>
    </source>
</evidence>
<dbReference type="AlphaFoldDB" id="A0A1H8VL76"/>
<dbReference type="Proteomes" id="UP000199657">
    <property type="component" value="Unassembled WGS sequence"/>
</dbReference>
<dbReference type="InterPro" id="IPR001992">
    <property type="entry name" value="T2SS_GspF/T4SS_PilC_CS"/>
</dbReference>
<keyword evidence="5" id="KW-1003">Cell membrane</keyword>
<keyword evidence="8" id="KW-0479">Metal-binding</keyword>
<feature type="domain" description="Type II secretion system protein GspF" evidence="16">
    <location>
        <begin position="274"/>
        <end position="396"/>
    </location>
</feature>
<dbReference type="PANTHER" id="PTHR30012:SF0">
    <property type="entry name" value="TYPE II SECRETION SYSTEM PROTEIN F-RELATED"/>
    <property type="match status" value="1"/>
</dbReference>
<evidence type="ECO:0000256" key="15">
    <source>
        <dbReference type="SAM" id="Phobius"/>
    </source>
</evidence>
<evidence type="ECO:0000256" key="13">
    <source>
        <dbReference type="ARBA" id="ARBA00030750"/>
    </source>
</evidence>
<keyword evidence="12 15" id="KW-0472">Membrane</keyword>
<dbReference type="Pfam" id="PF00482">
    <property type="entry name" value="T2SSF"/>
    <property type="match status" value="2"/>
</dbReference>
<organism evidence="17 18">
    <name type="scientific">Aquisalimonas asiatica</name>
    <dbReference type="NCBI Taxonomy" id="406100"/>
    <lineage>
        <taxon>Bacteria</taxon>
        <taxon>Pseudomonadati</taxon>
        <taxon>Pseudomonadota</taxon>
        <taxon>Gammaproteobacteria</taxon>
        <taxon>Chromatiales</taxon>
        <taxon>Ectothiorhodospiraceae</taxon>
        <taxon>Aquisalimonas</taxon>
    </lineage>
</organism>
<evidence type="ECO:0000256" key="5">
    <source>
        <dbReference type="ARBA" id="ARBA00022475"/>
    </source>
</evidence>
<gene>
    <name evidence="17" type="ORF">SAMN04488052_11357</name>
</gene>
<keyword evidence="18" id="KW-1185">Reference proteome</keyword>
<dbReference type="PROSITE" id="PS00874">
    <property type="entry name" value="T2SP_F"/>
    <property type="match status" value="1"/>
</dbReference>
<proteinExistence type="inferred from homology"/>
<feature type="transmembrane region" description="Helical" evidence="15">
    <location>
        <begin position="377"/>
        <end position="398"/>
    </location>
</feature>
<evidence type="ECO:0000256" key="14">
    <source>
        <dbReference type="RuleBase" id="RU003923"/>
    </source>
</evidence>
<name>A0A1H8VL76_9GAMM</name>
<keyword evidence="11 15" id="KW-1133">Transmembrane helix</keyword>
<evidence type="ECO:0000256" key="1">
    <source>
        <dbReference type="ARBA" id="ARBA00002684"/>
    </source>
</evidence>
<feature type="transmembrane region" description="Helical" evidence="15">
    <location>
        <begin position="170"/>
        <end position="193"/>
    </location>
</feature>
<feature type="domain" description="Type II secretion system protein GspF" evidence="16">
    <location>
        <begin position="72"/>
        <end position="194"/>
    </location>
</feature>
<dbReference type="GO" id="GO:0015628">
    <property type="term" value="P:protein secretion by the type II secretion system"/>
    <property type="evidence" value="ECO:0007669"/>
    <property type="project" value="InterPro"/>
</dbReference>
<dbReference type="GO" id="GO:0046872">
    <property type="term" value="F:metal ion binding"/>
    <property type="evidence" value="ECO:0007669"/>
    <property type="project" value="UniProtKB-KW"/>
</dbReference>
<comment type="subcellular location">
    <subcellularLocation>
        <location evidence="2 14">Cell inner membrane</location>
        <topology evidence="2 14">Multi-pass membrane protein</topology>
    </subcellularLocation>
</comment>
<evidence type="ECO:0000256" key="12">
    <source>
        <dbReference type="ARBA" id="ARBA00023136"/>
    </source>
</evidence>
<evidence type="ECO:0000256" key="9">
    <source>
        <dbReference type="ARBA" id="ARBA00022837"/>
    </source>
</evidence>
<evidence type="ECO:0000256" key="6">
    <source>
        <dbReference type="ARBA" id="ARBA00022519"/>
    </source>
</evidence>
<keyword evidence="7 14" id="KW-0812">Transmembrane</keyword>
<dbReference type="GO" id="GO:0005886">
    <property type="term" value="C:plasma membrane"/>
    <property type="evidence" value="ECO:0007669"/>
    <property type="project" value="UniProtKB-SubCell"/>
</dbReference>
<accession>A0A1H8VL76</accession>
<protein>
    <recommendedName>
        <fullName evidence="13">General secretion pathway protein F</fullName>
    </recommendedName>
</protein>
<evidence type="ECO:0000256" key="4">
    <source>
        <dbReference type="ARBA" id="ARBA00022448"/>
    </source>
</evidence>
<evidence type="ECO:0000313" key="17">
    <source>
        <dbReference type="EMBL" id="SEP16139.1"/>
    </source>
</evidence>
<keyword evidence="6" id="KW-0997">Cell inner membrane</keyword>
<evidence type="ECO:0000256" key="10">
    <source>
        <dbReference type="ARBA" id="ARBA00022927"/>
    </source>
</evidence>
<evidence type="ECO:0000259" key="16">
    <source>
        <dbReference type="Pfam" id="PF00482"/>
    </source>
</evidence>
<sequence length="405" mass="43634">MGAFEYAALDSGGKEMKGVLEGDTARQVRQQLRDKGWIPVSVDPVTETAAGSERLGLQLGGGIRAAELALITRQLSTLVGSGLPLEEALRATAAQAERPRLRTMLTAVRARVMEGHTLADGLAQFPRAFPELYRATVGAGEQTGHLDVVLDRLADYTESRQQMQQKIQNALIYPVALVVIATAVVVLLLAYVVPQVTEVFADVGQRLPPLTVGLIAVSDFLRAWGVVLLVLLALGALAFGYGMRREGFRYRVHRFTLRLPLISRVTRGVNAARFARTFSILAGSGVPVLDAMRIGAEVMSNLPMRQAVTEAAVRVREGGAIHKALADSGQFPPMLIHLIASGENSGRLEEMLERGAINQEREVQGLVDTALAVFEPALIVIMGTVVLIIVAAILLPIFELNQLVA</sequence>
<dbReference type="PANTHER" id="PTHR30012">
    <property type="entry name" value="GENERAL SECRETION PATHWAY PROTEIN"/>
    <property type="match status" value="1"/>
</dbReference>
<evidence type="ECO:0000256" key="7">
    <source>
        <dbReference type="ARBA" id="ARBA00022692"/>
    </source>
</evidence>
<keyword evidence="4 14" id="KW-0813">Transport</keyword>
<dbReference type="Gene3D" id="1.20.81.30">
    <property type="entry name" value="Type II secretion system (T2SS), domain F"/>
    <property type="match status" value="2"/>
</dbReference>
<comment type="similarity">
    <text evidence="3 14">Belongs to the GSP F family.</text>
</comment>
<dbReference type="NCBIfam" id="TIGR02120">
    <property type="entry name" value="GspF"/>
    <property type="match status" value="1"/>
</dbReference>
<keyword evidence="9" id="KW-0106">Calcium</keyword>
<dbReference type="InterPro" id="IPR042094">
    <property type="entry name" value="T2SS_GspF_sf"/>
</dbReference>
<dbReference type="InterPro" id="IPR018076">
    <property type="entry name" value="T2SS_GspF_dom"/>
</dbReference>
<feature type="transmembrane region" description="Helical" evidence="15">
    <location>
        <begin position="221"/>
        <end position="241"/>
    </location>
</feature>
<keyword evidence="10" id="KW-0653">Protein transport</keyword>
<dbReference type="FunFam" id="1.20.81.30:FF:000001">
    <property type="entry name" value="Type II secretion system protein F"/>
    <property type="match status" value="2"/>
</dbReference>
<comment type="function">
    <text evidence="1">Component of the type II secretion system inner membrane complex required for the energy-dependent secretion of extracellular factors such as proteases and toxins from the periplasm.</text>
</comment>